<comment type="similarity">
    <text evidence="1">Belongs to the methyltransferase superfamily. RsmJ family.</text>
</comment>
<accession>A0A4R6Q0W6</accession>
<protein>
    <recommendedName>
        <fullName evidence="1">Ribosomal RNA small subunit methyltransferase J</fullName>
        <ecNumber evidence="1">2.1.1.242</ecNumber>
    </recommendedName>
    <alternativeName>
        <fullName evidence="1">16S rRNA m2G1516 methyltransferase</fullName>
    </alternativeName>
    <alternativeName>
        <fullName evidence="1">rRNA (guanine-N(2)-)-methyltransferase</fullName>
    </alternativeName>
</protein>
<keyword evidence="1 3" id="KW-0808">Transferase</keyword>
<dbReference type="EMBL" id="SNXO01000039">
    <property type="protein sequence ID" value="TDP50337.1"/>
    <property type="molecule type" value="Genomic_DNA"/>
</dbReference>
<keyword evidence="1 3" id="KW-0489">Methyltransferase</keyword>
<keyword evidence="1" id="KW-0698">rRNA processing</keyword>
<dbReference type="AlphaFoldDB" id="A0A4R6Q0W6"/>
<dbReference type="PANTHER" id="PTHR36112:SF1">
    <property type="entry name" value="RIBOSOMAL RNA SMALL SUBUNIT METHYLTRANSFERASE J"/>
    <property type="match status" value="1"/>
</dbReference>
<dbReference type="InterPro" id="IPR007536">
    <property type="entry name" value="16SrRNA_methylTrfase_J"/>
</dbReference>
<comment type="function">
    <text evidence="1">Specifically methylates the guanosine in position 1516 of 16S rRNA.</text>
</comment>
<dbReference type="HAMAP" id="MF_01523">
    <property type="entry name" value="16SrRNA_methyltr_J"/>
    <property type="match status" value="1"/>
</dbReference>
<dbReference type="SUPFAM" id="SSF53335">
    <property type="entry name" value="S-adenosyl-L-methionine-dependent methyltransferases"/>
    <property type="match status" value="1"/>
</dbReference>
<reference evidence="3 4" key="1">
    <citation type="submission" date="2019-03" db="EMBL/GenBank/DDBJ databases">
        <title>Genomic Encyclopedia of Type Strains, Phase IV (KMG-IV): sequencing the most valuable type-strain genomes for metagenomic binning, comparative biology and taxonomic classification.</title>
        <authorList>
            <person name="Goeker M."/>
        </authorList>
    </citation>
    <scope>NUCLEOTIDE SEQUENCE [LARGE SCALE GENOMIC DNA]</scope>
    <source>
        <strain evidence="3 4">DSM 28287</strain>
    </source>
</reference>
<evidence type="ECO:0000256" key="2">
    <source>
        <dbReference type="SAM" id="MobiDB-lite"/>
    </source>
</evidence>
<dbReference type="InterPro" id="IPR029063">
    <property type="entry name" value="SAM-dependent_MTases_sf"/>
</dbReference>
<comment type="subcellular location">
    <subcellularLocation>
        <location evidence="1">Cytoplasm</location>
    </subcellularLocation>
</comment>
<sequence>MIEQNDIFEAAEARGMVLSMVDDALTLTKGDLALSCDLSHMIPRVKAGKLPHEMLVKAAKIKGAGRAAAGAVGAGAGGTRDGAACPLTAIDATAGFGEDSLLLAAAGFSVKLYEKDPIIGALLRDGLRRAAQVPELAEIVGRMEFMEGDSVEAMRALAGSGPGPDTAPKMTGLAESSAAPTTEPPDLIYLDPMFPQRQKSGLIKKKFQLLQQLERPCDDEAELLAAAIAAGPRKIVIKRPLKGPCLAGIKPGYTLYGKAIRYDCIAIPR</sequence>
<dbReference type="EC" id="2.1.1.242" evidence="1"/>
<feature type="binding site" evidence="1">
    <location>
        <position position="191"/>
    </location>
    <ligand>
        <name>S-adenosyl-L-methionine</name>
        <dbReference type="ChEBI" id="CHEBI:59789"/>
    </ligand>
</feature>
<dbReference type="Proteomes" id="UP000295500">
    <property type="component" value="Unassembled WGS sequence"/>
</dbReference>
<dbReference type="PANTHER" id="PTHR36112">
    <property type="entry name" value="RIBOSOMAL RNA SMALL SUBUNIT METHYLTRANSFERASE J"/>
    <property type="match status" value="1"/>
</dbReference>
<organism evidence="3 4">
    <name type="scientific">Aminicella lysinilytica</name>
    <dbReference type="NCBI Taxonomy" id="433323"/>
    <lineage>
        <taxon>Bacteria</taxon>
        <taxon>Bacillati</taxon>
        <taxon>Bacillota</taxon>
        <taxon>Clostridia</taxon>
        <taxon>Peptostreptococcales</taxon>
        <taxon>Anaerovoracaceae</taxon>
        <taxon>Aminicella</taxon>
    </lineage>
</organism>
<dbReference type="GO" id="GO:0008990">
    <property type="term" value="F:rRNA (guanine-N2-)-methyltransferase activity"/>
    <property type="evidence" value="ECO:0007669"/>
    <property type="project" value="UniProtKB-UniRule"/>
</dbReference>
<name>A0A4R6Q0W6_9FIRM</name>
<comment type="caution">
    <text evidence="3">The sequence shown here is derived from an EMBL/GenBank/DDBJ whole genome shotgun (WGS) entry which is preliminary data.</text>
</comment>
<evidence type="ECO:0000256" key="1">
    <source>
        <dbReference type="HAMAP-Rule" id="MF_01523"/>
    </source>
</evidence>
<comment type="caution">
    <text evidence="1">Lacks conserved residue(s) required for the propagation of feature annotation.</text>
</comment>
<dbReference type="GO" id="GO:0005737">
    <property type="term" value="C:cytoplasm"/>
    <property type="evidence" value="ECO:0007669"/>
    <property type="project" value="UniProtKB-SubCell"/>
</dbReference>
<keyword evidence="1" id="KW-0949">S-adenosyl-L-methionine</keyword>
<comment type="catalytic activity">
    <reaction evidence="1">
        <text>guanosine(1516) in 16S rRNA + S-adenosyl-L-methionine = N(2)-methylguanosine(1516) in 16S rRNA + S-adenosyl-L-homocysteine + H(+)</text>
        <dbReference type="Rhea" id="RHEA:43220"/>
        <dbReference type="Rhea" id="RHEA-COMP:10412"/>
        <dbReference type="Rhea" id="RHEA-COMP:10413"/>
        <dbReference type="ChEBI" id="CHEBI:15378"/>
        <dbReference type="ChEBI" id="CHEBI:57856"/>
        <dbReference type="ChEBI" id="CHEBI:59789"/>
        <dbReference type="ChEBI" id="CHEBI:74269"/>
        <dbReference type="ChEBI" id="CHEBI:74481"/>
        <dbReference type="EC" id="2.1.1.242"/>
    </reaction>
</comment>
<gene>
    <name evidence="1" type="primary">rsmJ</name>
    <name evidence="3" type="ORF">EV211_1392</name>
</gene>
<keyword evidence="4" id="KW-1185">Reference proteome</keyword>
<proteinExistence type="inferred from homology"/>
<evidence type="ECO:0000313" key="3">
    <source>
        <dbReference type="EMBL" id="TDP50337.1"/>
    </source>
</evidence>
<keyword evidence="1" id="KW-0963">Cytoplasm</keyword>
<feature type="region of interest" description="Disordered" evidence="2">
    <location>
        <begin position="156"/>
        <end position="181"/>
    </location>
</feature>
<dbReference type="RefSeq" id="WP_207668009.1">
    <property type="nucleotide sequence ID" value="NZ_SNXO01000039.1"/>
</dbReference>
<dbReference type="Gene3D" id="3.40.50.150">
    <property type="entry name" value="Vaccinia Virus protein VP39"/>
    <property type="match status" value="1"/>
</dbReference>
<dbReference type="Pfam" id="PF04445">
    <property type="entry name" value="SAM_MT"/>
    <property type="match status" value="2"/>
</dbReference>
<evidence type="ECO:0000313" key="4">
    <source>
        <dbReference type="Proteomes" id="UP000295500"/>
    </source>
</evidence>